<accession>A0A6N4R6T5</accession>
<comment type="caution">
    <text evidence="1">The sequence shown here is derived from an EMBL/GenBank/DDBJ whole genome shotgun (WGS) entry which is preliminary data.</text>
</comment>
<dbReference type="Proteomes" id="UP000320948">
    <property type="component" value="Unassembled WGS sequence"/>
</dbReference>
<evidence type="ECO:0000313" key="1">
    <source>
        <dbReference type="EMBL" id="TKW61121.1"/>
    </source>
</evidence>
<keyword evidence="1" id="KW-0238">DNA-binding</keyword>
<organism evidence="1 2">
    <name type="scientific">Blastochloris viridis</name>
    <name type="common">Rhodopseudomonas viridis</name>
    <dbReference type="NCBI Taxonomy" id="1079"/>
    <lineage>
        <taxon>Bacteria</taxon>
        <taxon>Pseudomonadati</taxon>
        <taxon>Pseudomonadota</taxon>
        <taxon>Alphaproteobacteria</taxon>
        <taxon>Hyphomicrobiales</taxon>
        <taxon>Blastochloridaceae</taxon>
        <taxon>Blastochloris</taxon>
    </lineage>
</organism>
<gene>
    <name evidence="1" type="ORF">DI628_00390</name>
</gene>
<dbReference type="AlphaFoldDB" id="A0A6N4R6T5"/>
<dbReference type="EMBL" id="VAFM01000001">
    <property type="protein sequence ID" value="TKW61121.1"/>
    <property type="molecule type" value="Genomic_DNA"/>
</dbReference>
<protein>
    <submittedName>
        <fullName evidence="1">DNA-binding protein</fullName>
    </submittedName>
</protein>
<reference evidence="1 2" key="1">
    <citation type="journal article" date="2017" name="Nat. Commun.">
        <title>In situ click chemistry generation of cyclooxygenase-2 inhibitors.</title>
        <authorList>
            <person name="Bhardwaj A."/>
            <person name="Kaur J."/>
            <person name="Wuest M."/>
            <person name="Wuest F."/>
        </authorList>
    </citation>
    <scope>NUCLEOTIDE SEQUENCE [LARGE SCALE GENOMIC DNA]</scope>
    <source>
        <strain evidence="1">S2_018_000_R2_106</strain>
    </source>
</reference>
<sequence>MVDFKNLRTIRQLVEEAPGILTASKLRWWVYKADENGLKVALVRIGGRIYFDTEAFAEWLESMREVNRM</sequence>
<name>A0A6N4R6T5_BLAVI</name>
<evidence type="ECO:0000313" key="2">
    <source>
        <dbReference type="Proteomes" id="UP000320948"/>
    </source>
</evidence>
<dbReference type="GO" id="GO:0003677">
    <property type="term" value="F:DNA binding"/>
    <property type="evidence" value="ECO:0007669"/>
    <property type="project" value="UniProtKB-KW"/>
</dbReference>
<proteinExistence type="predicted"/>